<proteinExistence type="predicted"/>
<feature type="signal peptide" evidence="1">
    <location>
        <begin position="1"/>
        <end position="18"/>
    </location>
</feature>
<dbReference type="Proteomes" id="UP001569151">
    <property type="component" value="Unassembled WGS sequence"/>
</dbReference>
<gene>
    <name evidence="2" type="ORF">ACED39_19265</name>
</gene>
<dbReference type="RefSeq" id="WP_371719785.1">
    <property type="nucleotide sequence ID" value="NZ_JBGOOF010000030.1"/>
</dbReference>
<comment type="caution">
    <text evidence="2">The sequence shown here is derived from an EMBL/GenBank/DDBJ whole genome shotgun (WGS) entry which is preliminary data.</text>
</comment>
<feature type="chain" id="PRO_5045611751" evidence="1">
    <location>
        <begin position="19"/>
        <end position="134"/>
    </location>
</feature>
<evidence type="ECO:0000313" key="2">
    <source>
        <dbReference type="EMBL" id="MEZ8210910.1"/>
    </source>
</evidence>
<dbReference type="EMBL" id="JBGOOS010000038">
    <property type="protein sequence ID" value="MEZ8210910.1"/>
    <property type="molecule type" value="Genomic_DNA"/>
</dbReference>
<organism evidence="2 3">
    <name type="scientific">Vibrio bivalvicida</name>
    <dbReference type="NCBI Taxonomy" id="1276888"/>
    <lineage>
        <taxon>Bacteria</taxon>
        <taxon>Pseudomonadati</taxon>
        <taxon>Pseudomonadota</taxon>
        <taxon>Gammaproteobacteria</taxon>
        <taxon>Vibrionales</taxon>
        <taxon>Vibrionaceae</taxon>
        <taxon>Vibrio</taxon>
        <taxon>Vibrio oreintalis group</taxon>
    </lineage>
</organism>
<evidence type="ECO:0000313" key="3">
    <source>
        <dbReference type="Proteomes" id="UP001569151"/>
    </source>
</evidence>
<dbReference type="InterPro" id="IPR025091">
    <property type="entry name" value="DUF4019"/>
</dbReference>
<sequence>MLRQLIFVLLFVPALLCAQMKPIDVAASEWLSLIDDQHYGESWDSAGGVFRLQISKGEWTTAVSTIRAKVGNLESRSLTTTTLMKSLPNMPDGEYVVIQYQTVFSGKRTKETLTLSKSKTGWAIIGYFINSLGQ</sequence>
<dbReference type="Pfam" id="PF13211">
    <property type="entry name" value="DUF4019"/>
    <property type="match status" value="1"/>
</dbReference>
<evidence type="ECO:0000256" key="1">
    <source>
        <dbReference type="SAM" id="SignalP"/>
    </source>
</evidence>
<keyword evidence="3" id="KW-1185">Reference proteome</keyword>
<keyword evidence="1" id="KW-0732">Signal</keyword>
<accession>A0ABV4MMV0</accession>
<reference evidence="2 3" key="1">
    <citation type="submission" date="2024-06" db="EMBL/GenBank/DDBJ databases">
        <authorList>
            <person name="Steensen K."/>
            <person name="Seneca J."/>
            <person name="Bartlau N."/>
            <person name="Yu A.X."/>
            <person name="Polz M.F."/>
        </authorList>
    </citation>
    <scope>NUCLEOTIDE SEQUENCE [LARGE SCALE GENOMIC DNA]</scope>
    <source>
        <strain evidence="2 3">1F146</strain>
    </source>
</reference>
<name>A0ABV4MMV0_9VIBR</name>
<protein>
    <submittedName>
        <fullName evidence="2">DUF4019 domain-containing protein</fullName>
    </submittedName>
</protein>